<feature type="transmembrane region" description="Helical" evidence="1">
    <location>
        <begin position="22"/>
        <end position="45"/>
    </location>
</feature>
<evidence type="ECO:0000313" key="2">
    <source>
        <dbReference type="EMBL" id="CAF4208520.1"/>
    </source>
</evidence>
<keyword evidence="1" id="KW-1133">Transmembrane helix</keyword>
<keyword evidence="1" id="KW-0812">Transmembrane</keyword>
<evidence type="ECO:0000313" key="3">
    <source>
        <dbReference type="Proteomes" id="UP000663868"/>
    </source>
</evidence>
<reference evidence="2" key="1">
    <citation type="submission" date="2021-02" db="EMBL/GenBank/DDBJ databases">
        <authorList>
            <person name="Nowell W R."/>
        </authorList>
    </citation>
    <scope>NUCLEOTIDE SEQUENCE</scope>
</reference>
<evidence type="ECO:0000256" key="1">
    <source>
        <dbReference type="SAM" id="Phobius"/>
    </source>
</evidence>
<keyword evidence="1" id="KW-0472">Membrane</keyword>
<comment type="caution">
    <text evidence="2">The sequence shown here is derived from an EMBL/GenBank/DDBJ whole genome shotgun (WGS) entry which is preliminary data.</text>
</comment>
<accession>A0A820BIY6</accession>
<dbReference type="Proteomes" id="UP000663868">
    <property type="component" value="Unassembled WGS sequence"/>
</dbReference>
<dbReference type="EMBL" id="CAJOBB010008447">
    <property type="protein sequence ID" value="CAF4208520.1"/>
    <property type="molecule type" value="Genomic_DNA"/>
</dbReference>
<sequence>PSIVVLLMGDTLSDSICVLERIGISLLVFLITAIGCICVLCVCGCRCQSDNCPIINSITPQRSQIELLELRRQYIDNSTQRHPTIYSPIRISSSVNSTGFVSQPSLQNEYNDISRTTLTTSQSQPIPNLPPIYDDIIQQNSITITLQRQTELPPSYNDFMRGRNERSLV</sequence>
<name>A0A820BIY6_9BILA</name>
<proteinExistence type="predicted"/>
<organism evidence="2 3">
    <name type="scientific">Adineta steineri</name>
    <dbReference type="NCBI Taxonomy" id="433720"/>
    <lineage>
        <taxon>Eukaryota</taxon>
        <taxon>Metazoa</taxon>
        <taxon>Spiralia</taxon>
        <taxon>Gnathifera</taxon>
        <taxon>Rotifera</taxon>
        <taxon>Eurotatoria</taxon>
        <taxon>Bdelloidea</taxon>
        <taxon>Adinetida</taxon>
        <taxon>Adinetidae</taxon>
        <taxon>Adineta</taxon>
    </lineage>
</organism>
<dbReference type="AlphaFoldDB" id="A0A820BIY6"/>
<feature type="non-terminal residue" evidence="2">
    <location>
        <position position="1"/>
    </location>
</feature>
<gene>
    <name evidence="2" type="ORF">KXQ929_LOCUS40512</name>
</gene>
<protein>
    <submittedName>
        <fullName evidence="2">Uncharacterized protein</fullName>
    </submittedName>
</protein>